<dbReference type="CDD" id="cd06261">
    <property type="entry name" value="TM_PBP2"/>
    <property type="match status" value="1"/>
</dbReference>
<dbReference type="EMBL" id="PDYG01000082">
    <property type="protein sequence ID" value="PHU37072.1"/>
    <property type="molecule type" value="Genomic_DNA"/>
</dbReference>
<gene>
    <name evidence="9" type="ORF">CSX02_09795</name>
</gene>
<organism evidence="9 10">
    <name type="scientific">Agathobacter ruminis</name>
    <dbReference type="NCBI Taxonomy" id="1712665"/>
    <lineage>
        <taxon>Bacteria</taxon>
        <taxon>Bacillati</taxon>
        <taxon>Bacillota</taxon>
        <taxon>Clostridia</taxon>
        <taxon>Lachnospirales</taxon>
        <taxon>Lachnospiraceae</taxon>
        <taxon>Agathobacter</taxon>
    </lineage>
</organism>
<dbReference type="PANTHER" id="PTHR43227:SF11">
    <property type="entry name" value="BLL4140 PROTEIN"/>
    <property type="match status" value="1"/>
</dbReference>
<dbReference type="InterPro" id="IPR050809">
    <property type="entry name" value="UgpAE/MalFG_permease"/>
</dbReference>
<evidence type="ECO:0000313" key="9">
    <source>
        <dbReference type="EMBL" id="PHU37072.1"/>
    </source>
</evidence>
<feature type="transmembrane region" description="Helical" evidence="7">
    <location>
        <begin position="214"/>
        <end position="235"/>
    </location>
</feature>
<keyword evidence="4 7" id="KW-0812">Transmembrane</keyword>
<feature type="domain" description="ABC transmembrane type-1" evidence="8">
    <location>
        <begin position="77"/>
        <end position="288"/>
    </location>
</feature>
<feature type="transmembrane region" description="Helical" evidence="7">
    <location>
        <begin position="76"/>
        <end position="98"/>
    </location>
</feature>
<feature type="transmembrane region" description="Helical" evidence="7">
    <location>
        <begin position="267"/>
        <end position="288"/>
    </location>
</feature>
<evidence type="ECO:0000256" key="4">
    <source>
        <dbReference type="ARBA" id="ARBA00022692"/>
    </source>
</evidence>
<sequence>MAAKKKQLSRRIRANWQMYLLLLIPVVITFIYKYIPMYGIQIAFRDFSANKGIFGSDWVGLYWFKRFFSSPNCLRMIRNTFLLSAFSLLWGFPVPIILSLCMNQLRFPKLKRVTQTVLYAPHFISTMVICGMIKIFLSPSGGLLNLILGSQVDFLTESTAFRTIYIVSGIWQDAGWGCIIYLATLATVDTCLYEAAKVDGASVWQRIVHIDLPALLPMAILNLILSAGSLMNVGFEKVWLLQTDLNKATSDIIAVYVYEQGIEHAKYSYSTAVGLFNTVINLLLLIIVNKIAKRHSDVEFV</sequence>
<dbReference type="InterPro" id="IPR035906">
    <property type="entry name" value="MetI-like_sf"/>
</dbReference>
<dbReference type="Pfam" id="PF00528">
    <property type="entry name" value="BPD_transp_1"/>
    <property type="match status" value="1"/>
</dbReference>
<evidence type="ECO:0000256" key="2">
    <source>
        <dbReference type="ARBA" id="ARBA00022448"/>
    </source>
</evidence>
<dbReference type="InterPro" id="IPR000515">
    <property type="entry name" value="MetI-like"/>
</dbReference>
<evidence type="ECO:0000313" key="10">
    <source>
        <dbReference type="Proteomes" id="UP000224563"/>
    </source>
</evidence>
<evidence type="ECO:0000256" key="6">
    <source>
        <dbReference type="ARBA" id="ARBA00023136"/>
    </source>
</evidence>
<evidence type="ECO:0000256" key="7">
    <source>
        <dbReference type="RuleBase" id="RU363032"/>
    </source>
</evidence>
<name>A0A2G3E1C3_9FIRM</name>
<dbReference type="GO" id="GO:0005886">
    <property type="term" value="C:plasma membrane"/>
    <property type="evidence" value="ECO:0007669"/>
    <property type="project" value="UniProtKB-SubCell"/>
</dbReference>
<keyword evidence="2 7" id="KW-0813">Transport</keyword>
<comment type="subcellular location">
    <subcellularLocation>
        <location evidence="1 7">Cell membrane</location>
        <topology evidence="1 7">Multi-pass membrane protein</topology>
    </subcellularLocation>
</comment>
<reference evidence="9 10" key="1">
    <citation type="submission" date="2017-10" db="EMBL/GenBank/DDBJ databases">
        <title>Resolving the taxonomy of Roseburia spp., Eubacterium rectale and Agathobacter spp. through phylogenomic analysis.</title>
        <authorList>
            <person name="Sheridan P.O."/>
            <person name="Walker A.W."/>
            <person name="Duncan S.H."/>
            <person name="Scott K.P."/>
            <person name="Toole P.W.O."/>
            <person name="Luis P."/>
            <person name="Flint H.J."/>
        </authorList>
    </citation>
    <scope>NUCLEOTIDE SEQUENCE [LARGE SCALE GENOMIC DNA]</scope>
    <source>
        <strain evidence="9 10">JK623</strain>
    </source>
</reference>
<evidence type="ECO:0000256" key="3">
    <source>
        <dbReference type="ARBA" id="ARBA00022475"/>
    </source>
</evidence>
<dbReference type="RefSeq" id="WP_099386562.1">
    <property type="nucleotide sequence ID" value="NZ_JANSWH010000067.1"/>
</dbReference>
<protein>
    <submittedName>
        <fullName evidence="9">Sugar ABC transporter permease</fullName>
    </submittedName>
</protein>
<evidence type="ECO:0000256" key="1">
    <source>
        <dbReference type="ARBA" id="ARBA00004651"/>
    </source>
</evidence>
<dbReference type="PANTHER" id="PTHR43227">
    <property type="entry name" value="BLL4140 PROTEIN"/>
    <property type="match status" value="1"/>
</dbReference>
<dbReference type="AlphaFoldDB" id="A0A2G3E1C3"/>
<keyword evidence="3" id="KW-1003">Cell membrane</keyword>
<proteinExistence type="inferred from homology"/>
<dbReference type="PROSITE" id="PS50928">
    <property type="entry name" value="ABC_TM1"/>
    <property type="match status" value="1"/>
</dbReference>
<keyword evidence="6 7" id="KW-0472">Membrane</keyword>
<comment type="similarity">
    <text evidence="7">Belongs to the binding-protein-dependent transport system permease family.</text>
</comment>
<feature type="transmembrane region" description="Helical" evidence="7">
    <location>
        <begin position="118"/>
        <end position="137"/>
    </location>
</feature>
<feature type="transmembrane region" description="Helical" evidence="7">
    <location>
        <begin position="16"/>
        <end position="35"/>
    </location>
</feature>
<evidence type="ECO:0000259" key="8">
    <source>
        <dbReference type="PROSITE" id="PS50928"/>
    </source>
</evidence>
<comment type="caution">
    <text evidence="9">The sequence shown here is derived from an EMBL/GenBank/DDBJ whole genome shotgun (WGS) entry which is preliminary data.</text>
</comment>
<dbReference type="Gene3D" id="1.10.3720.10">
    <property type="entry name" value="MetI-like"/>
    <property type="match status" value="1"/>
</dbReference>
<dbReference type="Proteomes" id="UP000224563">
    <property type="component" value="Unassembled WGS sequence"/>
</dbReference>
<reference evidence="9 10" key="2">
    <citation type="submission" date="2017-10" db="EMBL/GenBank/DDBJ databases">
        <authorList>
            <person name="Banno H."/>
            <person name="Chua N.-H."/>
        </authorList>
    </citation>
    <scope>NUCLEOTIDE SEQUENCE [LARGE SCALE GENOMIC DNA]</scope>
    <source>
        <strain evidence="9 10">JK623</strain>
    </source>
</reference>
<dbReference type="GO" id="GO:0055085">
    <property type="term" value="P:transmembrane transport"/>
    <property type="evidence" value="ECO:0007669"/>
    <property type="project" value="InterPro"/>
</dbReference>
<evidence type="ECO:0000256" key="5">
    <source>
        <dbReference type="ARBA" id="ARBA00022989"/>
    </source>
</evidence>
<keyword evidence="10" id="KW-1185">Reference proteome</keyword>
<keyword evidence="5 7" id="KW-1133">Transmembrane helix</keyword>
<accession>A0A2G3E1C3</accession>
<dbReference type="SUPFAM" id="SSF161098">
    <property type="entry name" value="MetI-like"/>
    <property type="match status" value="1"/>
</dbReference>